<dbReference type="InterPro" id="IPR001296">
    <property type="entry name" value="Glyco_trans_1"/>
</dbReference>
<dbReference type="Pfam" id="PF09314">
    <property type="entry name" value="DUF1972"/>
    <property type="match status" value="1"/>
</dbReference>
<evidence type="ECO:0000259" key="2">
    <source>
        <dbReference type="Pfam" id="PF00534"/>
    </source>
</evidence>
<dbReference type="PANTHER" id="PTHR46401">
    <property type="entry name" value="GLYCOSYLTRANSFERASE WBBK-RELATED"/>
    <property type="match status" value="1"/>
</dbReference>
<protein>
    <submittedName>
        <fullName evidence="4">Glycosyltransferase</fullName>
    </submittedName>
</protein>
<feature type="domain" description="DUF1972" evidence="3">
    <location>
        <begin position="6"/>
        <end position="190"/>
    </location>
</feature>
<dbReference type="EMBL" id="DF968181">
    <property type="protein sequence ID" value="GAP41079.1"/>
    <property type="molecule type" value="Genomic_DNA"/>
</dbReference>
<dbReference type="PATRIC" id="fig|1678840.3.peg.2472"/>
<feature type="domain" description="Glycosyl transferase family 1" evidence="2">
    <location>
        <begin position="211"/>
        <end position="367"/>
    </location>
</feature>
<dbReference type="RefSeq" id="WP_062281566.1">
    <property type="nucleotide sequence ID" value="NZ_DF968181.1"/>
</dbReference>
<evidence type="ECO:0000259" key="3">
    <source>
        <dbReference type="Pfam" id="PF09314"/>
    </source>
</evidence>
<sequence length="411" mass="48909">MNKIKKHVFLIGSRGLPFNYSGYETFVYKLTEYHQNLPTIQYHVACKNFQEKESWFFNARCFNVKVPNIGAKQAIYYDVAAMLKTSIYIYQHHLHDATIYLLTSRIGPFMFFFRWILKRFKVKFFVNPDGNEWARGKWSKPIQKYWKFAEETMMKNTDLVVCDSLEIEKYIQNEYKALQPATTYISYGADRNEEEIDQFQLYYWFDKFSVKPESYYLYVGRFIPENNLETIIREFIASKSKRKLLIVTNVETNQFYEKLLNSTQFHLDERIVFTGVVQDRRLLDGIRQNAYAYFHGHEVGGTNPSLLEAMVNRCLVIALDCVYSREVLDNNGLFFTKESGNLSTIINHLESQLSDSVRKKMGERNYQRICDAYSWKKITDQYQHLFLDEDIFYNLSKKNQPKKIQWMGKMK</sequence>
<proteinExistence type="predicted"/>
<dbReference type="GO" id="GO:0009103">
    <property type="term" value="P:lipopolysaccharide biosynthetic process"/>
    <property type="evidence" value="ECO:0007669"/>
    <property type="project" value="TreeGrafter"/>
</dbReference>
<dbReference type="Proteomes" id="UP000053370">
    <property type="component" value="Unassembled WGS sequence"/>
</dbReference>
<dbReference type="OrthoDB" id="9792269at2"/>
<evidence type="ECO:0000313" key="5">
    <source>
        <dbReference type="Proteomes" id="UP000053370"/>
    </source>
</evidence>
<evidence type="ECO:0000313" key="4">
    <source>
        <dbReference type="EMBL" id="GAP41079.1"/>
    </source>
</evidence>
<reference evidence="4" key="1">
    <citation type="journal article" date="2015" name="Genome Announc.">
        <title>Draft Genome Sequence of Anaerolineae Strain TC1, a Novel Isolate from a Methanogenic Wastewater Treatment System.</title>
        <authorList>
            <person name="Matsuura N."/>
            <person name="Tourlousse D.M."/>
            <person name="Sun L."/>
            <person name="Toyonaga M."/>
            <person name="Kuroda K."/>
            <person name="Ohashi A."/>
            <person name="Cruz R."/>
            <person name="Yamaguchi T."/>
            <person name="Sekiguchi Y."/>
        </authorList>
    </citation>
    <scope>NUCLEOTIDE SEQUENCE [LARGE SCALE GENOMIC DNA]</scope>
    <source>
        <strain evidence="4">TC1</strain>
    </source>
</reference>
<keyword evidence="1 4" id="KW-0808">Transferase</keyword>
<dbReference type="SUPFAM" id="SSF53756">
    <property type="entry name" value="UDP-Glycosyltransferase/glycogen phosphorylase"/>
    <property type="match status" value="1"/>
</dbReference>
<evidence type="ECO:0000256" key="1">
    <source>
        <dbReference type="ARBA" id="ARBA00022679"/>
    </source>
</evidence>
<dbReference type="AlphaFoldDB" id="A0A0S7BRS0"/>
<dbReference type="InterPro" id="IPR015393">
    <property type="entry name" value="DUF1972"/>
</dbReference>
<keyword evidence="5" id="KW-1185">Reference proteome</keyword>
<dbReference type="Pfam" id="PF00534">
    <property type="entry name" value="Glycos_transf_1"/>
    <property type="match status" value="1"/>
</dbReference>
<dbReference type="GO" id="GO:0016757">
    <property type="term" value="F:glycosyltransferase activity"/>
    <property type="evidence" value="ECO:0007669"/>
    <property type="project" value="InterPro"/>
</dbReference>
<accession>A0A0S7BRS0</accession>
<dbReference type="STRING" id="1678840.ATC1_131061"/>
<organism evidence="4">
    <name type="scientific">Flexilinea flocculi</name>
    <dbReference type="NCBI Taxonomy" id="1678840"/>
    <lineage>
        <taxon>Bacteria</taxon>
        <taxon>Bacillati</taxon>
        <taxon>Chloroflexota</taxon>
        <taxon>Anaerolineae</taxon>
        <taxon>Anaerolineales</taxon>
        <taxon>Anaerolineaceae</taxon>
        <taxon>Flexilinea</taxon>
    </lineage>
</organism>
<name>A0A0S7BRS0_9CHLR</name>
<dbReference type="PANTHER" id="PTHR46401:SF2">
    <property type="entry name" value="GLYCOSYLTRANSFERASE WBBK-RELATED"/>
    <property type="match status" value="1"/>
</dbReference>
<gene>
    <name evidence="4" type="ORF">ATC1_131061</name>
</gene>
<dbReference type="Gene3D" id="3.40.50.2000">
    <property type="entry name" value="Glycogen Phosphorylase B"/>
    <property type="match status" value="2"/>
</dbReference>